<proteinExistence type="predicted"/>
<accession>A0A552UEU5</accession>
<sequence>MSGGNFAEARAVAQAFVAARRAAQGLDAYPGTVPATLADAYAIQDAAIELHGGRVAGWKVGRIQPPLDAAFGSDRLAGPIFADQIVTAGPAPAAMPVFGEGFAAVEAEFVVVLRAADPARRDWTLNAAAAQIADVHIGIEIASSPLAAINALGPAVTISDFGNNHGLIVGPAIDNWRAAGLDDWEVAVEIDGAPAGTGRARSFPDGIIGSVRFLLTVLARRGIAVPDGLLVSTGAISGVHQVHVGQSAIARFGAETLTCEFVAAMPQSG</sequence>
<dbReference type="Gene3D" id="3.90.850.10">
    <property type="entry name" value="Fumarylacetoacetase-like, C-terminal domain"/>
    <property type="match status" value="1"/>
</dbReference>
<protein>
    <submittedName>
        <fullName evidence="1">2-keto-4-pentenoate hydratase</fullName>
    </submittedName>
</protein>
<dbReference type="GO" id="GO:0005737">
    <property type="term" value="C:cytoplasm"/>
    <property type="evidence" value="ECO:0007669"/>
    <property type="project" value="TreeGrafter"/>
</dbReference>
<dbReference type="InterPro" id="IPR036663">
    <property type="entry name" value="Fumarylacetoacetase_C_sf"/>
</dbReference>
<reference evidence="1 2" key="1">
    <citation type="submission" date="2019-07" db="EMBL/GenBank/DDBJ databases">
        <title>Novel species isolated from glacier.</title>
        <authorList>
            <person name="Liu Q."/>
            <person name="Xin Y.-H."/>
        </authorList>
    </citation>
    <scope>NUCLEOTIDE SEQUENCE [LARGE SCALE GENOMIC DNA]</scope>
    <source>
        <strain evidence="1 2">LB1R16</strain>
    </source>
</reference>
<gene>
    <name evidence="1" type="ORF">FMM06_00520</name>
</gene>
<organism evidence="1 2">
    <name type="scientific">Glacieibacterium frigidum</name>
    <dbReference type="NCBI Taxonomy" id="2593303"/>
    <lineage>
        <taxon>Bacteria</taxon>
        <taxon>Pseudomonadati</taxon>
        <taxon>Pseudomonadota</taxon>
        <taxon>Alphaproteobacteria</taxon>
        <taxon>Sphingomonadales</taxon>
        <taxon>Sphingosinicellaceae</taxon>
        <taxon>Glacieibacterium</taxon>
    </lineage>
</organism>
<dbReference type="EMBL" id="VJWA01000001">
    <property type="protein sequence ID" value="TRW16733.1"/>
    <property type="molecule type" value="Genomic_DNA"/>
</dbReference>
<keyword evidence="2" id="KW-1185">Reference proteome</keyword>
<dbReference type="InterPro" id="IPR050772">
    <property type="entry name" value="Hydratase-Decarb/MhpD_sf"/>
</dbReference>
<evidence type="ECO:0000313" key="2">
    <source>
        <dbReference type="Proteomes" id="UP000317894"/>
    </source>
</evidence>
<dbReference type="OrthoDB" id="9792137at2"/>
<dbReference type="PANTHER" id="PTHR30143">
    <property type="entry name" value="ACID HYDRATASE"/>
    <property type="match status" value="1"/>
</dbReference>
<dbReference type="Proteomes" id="UP000317894">
    <property type="component" value="Unassembled WGS sequence"/>
</dbReference>
<dbReference type="AlphaFoldDB" id="A0A552UEU5"/>
<evidence type="ECO:0000313" key="1">
    <source>
        <dbReference type="EMBL" id="TRW16733.1"/>
    </source>
</evidence>
<name>A0A552UEU5_9SPHN</name>
<dbReference type="GO" id="GO:0008684">
    <property type="term" value="F:2-oxopent-4-enoate hydratase activity"/>
    <property type="evidence" value="ECO:0007669"/>
    <property type="project" value="TreeGrafter"/>
</dbReference>
<dbReference type="PANTHER" id="PTHR30143:SF0">
    <property type="entry name" value="2-KETO-4-PENTENOATE HYDRATASE"/>
    <property type="match status" value="1"/>
</dbReference>
<dbReference type="RefSeq" id="WP_143554277.1">
    <property type="nucleotide sequence ID" value="NZ_VJWA01000001.1"/>
</dbReference>
<comment type="caution">
    <text evidence="1">The sequence shown here is derived from an EMBL/GenBank/DDBJ whole genome shotgun (WGS) entry which is preliminary data.</text>
</comment>
<dbReference type="SUPFAM" id="SSF56529">
    <property type="entry name" value="FAH"/>
    <property type="match status" value="1"/>
</dbReference>